<reference evidence="3" key="1">
    <citation type="submission" date="2017-09" db="EMBL/GenBank/DDBJ databases">
        <title>Genome sequence of Nannocystis excedens DSM 71.</title>
        <authorList>
            <person name="Blom J."/>
        </authorList>
    </citation>
    <scope>NUCLEOTIDE SEQUENCE [LARGE SCALE GENOMIC DNA]</scope>
    <source>
        <strain evidence="3">type strain: E19</strain>
    </source>
</reference>
<dbReference type="Proteomes" id="UP000223606">
    <property type="component" value="Chromosome 1"/>
</dbReference>
<feature type="domain" description="DUF1653" evidence="1">
    <location>
        <begin position="24"/>
        <end position="64"/>
    </location>
</feature>
<name>A0A2C9DBP9_9HYPH</name>
<protein>
    <recommendedName>
        <fullName evidence="1">DUF1653 domain-containing protein</fullName>
    </recommendedName>
</protein>
<evidence type="ECO:0000313" key="3">
    <source>
        <dbReference type="Proteomes" id="UP000223606"/>
    </source>
</evidence>
<dbReference type="Pfam" id="PF07866">
    <property type="entry name" value="DUF1653"/>
    <property type="match status" value="1"/>
</dbReference>
<dbReference type="KEGG" id="hdi:HDIA_4058"/>
<keyword evidence="3" id="KW-1185">Reference proteome</keyword>
<organism evidence="2 3">
    <name type="scientific">Hartmannibacter diazotrophicus</name>
    <dbReference type="NCBI Taxonomy" id="1482074"/>
    <lineage>
        <taxon>Bacteria</taxon>
        <taxon>Pseudomonadati</taxon>
        <taxon>Pseudomonadota</taxon>
        <taxon>Alphaproteobacteria</taxon>
        <taxon>Hyphomicrobiales</taxon>
        <taxon>Pleomorphomonadaceae</taxon>
        <taxon>Hartmannibacter</taxon>
    </lineage>
</organism>
<dbReference type="EMBL" id="LT960614">
    <property type="protein sequence ID" value="SON57599.1"/>
    <property type="molecule type" value="Genomic_DNA"/>
</dbReference>
<evidence type="ECO:0000313" key="2">
    <source>
        <dbReference type="EMBL" id="SON57599.1"/>
    </source>
</evidence>
<dbReference type="OrthoDB" id="7868888at2"/>
<proteinExistence type="predicted"/>
<evidence type="ECO:0000259" key="1">
    <source>
        <dbReference type="Pfam" id="PF07866"/>
    </source>
</evidence>
<accession>A0A2C9DBP9</accession>
<dbReference type="AlphaFoldDB" id="A0A2C9DBP9"/>
<dbReference type="InterPro" id="IPR037135">
    <property type="entry name" value="DUF1653-like_dom_sf"/>
</dbReference>
<gene>
    <name evidence="2" type="ORF">HDIA_4058</name>
</gene>
<dbReference type="RefSeq" id="WP_099557829.1">
    <property type="nucleotide sequence ID" value="NZ_LT960614.1"/>
</dbReference>
<dbReference type="Gene3D" id="2.30.30.320">
    <property type="entry name" value="DUF1653-like domain"/>
    <property type="match status" value="1"/>
</dbReference>
<sequence length="81" mass="8805">MMELDQETEAGPPVGTIWLHKKSGGIYAVVGSCRIEATREAGVLYHATDGTGPVWCRSVAEFLDGRFRLVKLDLEAARAEA</sequence>
<dbReference type="InterPro" id="IPR023387">
    <property type="entry name" value="DUF1653-like_dom"/>
</dbReference>